<comment type="caution">
    <text evidence="1">The sequence shown here is derived from an EMBL/GenBank/DDBJ whole genome shotgun (WGS) entry which is preliminary data.</text>
</comment>
<dbReference type="EMBL" id="JAGYPG010000001">
    <property type="protein sequence ID" value="MBS4193740.1"/>
    <property type="molecule type" value="Genomic_DNA"/>
</dbReference>
<dbReference type="AlphaFoldDB" id="A0A942T9R9"/>
<protein>
    <submittedName>
        <fullName evidence="1">Uncharacterized protein</fullName>
    </submittedName>
</protein>
<evidence type="ECO:0000313" key="2">
    <source>
        <dbReference type="Proteomes" id="UP000681414"/>
    </source>
</evidence>
<dbReference type="Proteomes" id="UP000681414">
    <property type="component" value="Unassembled WGS sequence"/>
</dbReference>
<organism evidence="1 2">
    <name type="scientific">Lederbergia citri</name>
    <dbReference type="NCBI Taxonomy" id="2833580"/>
    <lineage>
        <taxon>Bacteria</taxon>
        <taxon>Bacillati</taxon>
        <taxon>Bacillota</taxon>
        <taxon>Bacilli</taxon>
        <taxon>Bacillales</taxon>
        <taxon>Bacillaceae</taxon>
        <taxon>Lederbergia</taxon>
    </lineage>
</organism>
<reference evidence="1 2" key="1">
    <citation type="submission" date="2021-05" db="EMBL/GenBank/DDBJ databases">
        <title>Novel Bacillus species.</title>
        <authorList>
            <person name="Liu G."/>
        </authorList>
    </citation>
    <scope>NUCLEOTIDE SEQUENCE [LARGE SCALE GENOMIC DNA]</scope>
    <source>
        <strain evidence="2">FJAT-49780</strain>
    </source>
</reference>
<keyword evidence="2" id="KW-1185">Reference proteome</keyword>
<gene>
    <name evidence="1" type="ORF">KHA97_01480</name>
</gene>
<accession>A0A942T9R9</accession>
<proteinExistence type="predicted"/>
<sequence length="171" mass="18992">MSNNFIINGITVQSVDTTSGIFIGINNVNNWSSFSKNNNGFGSLNSSQAYRNVNVVFDNDLVDFPVEKNFLKHLHANKEVKNDEICEIDTGKNDTVGPVKKRREIGKIDVEQINVNSLFTNAAISIGENILNYWSSHGKHNESNGKATGLTQYKLNTNIIIDNDVVDAIFK</sequence>
<name>A0A942T9R9_9BACI</name>
<dbReference type="RefSeq" id="WP_213122983.1">
    <property type="nucleotide sequence ID" value="NZ_JAGYPG010000001.1"/>
</dbReference>
<evidence type="ECO:0000313" key="1">
    <source>
        <dbReference type="EMBL" id="MBS4193740.1"/>
    </source>
</evidence>